<accession>A0ABT4MKV1</accession>
<keyword evidence="2" id="KW-1185">Reference proteome</keyword>
<dbReference type="RefSeq" id="WP_269606623.1">
    <property type="nucleotide sequence ID" value="NZ_JAPWIJ010000007.1"/>
</dbReference>
<reference evidence="1" key="1">
    <citation type="submission" date="2022-12" db="EMBL/GenBank/DDBJ databases">
        <authorList>
            <person name="Krivoruchko A.V."/>
            <person name="Elkin A."/>
        </authorList>
    </citation>
    <scope>NUCLEOTIDE SEQUENCE</scope>
    <source>
        <strain evidence="1">IEGM 1391</strain>
    </source>
</reference>
<dbReference type="EMBL" id="JAPWIJ010000007">
    <property type="protein sequence ID" value="MCZ4520381.1"/>
    <property type="molecule type" value="Genomic_DNA"/>
</dbReference>
<comment type="caution">
    <text evidence="1">The sequence shown here is derived from an EMBL/GenBank/DDBJ whole genome shotgun (WGS) entry which is preliminary data.</text>
</comment>
<dbReference type="Proteomes" id="UP001081071">
    <property type="component" value="Unassembled WGS sequence"/>
</dbReference>
<evidence type="ECO:0000313" key="1">
    <source>
        <dbReference type="EMBL" id="MCZ4520381.1"/>
    </source>
</evidence>
<protein>
    <submittedName>
        <fullName evidence="1">Uncharacterized protein</fullName>
    </submittedName>
</protein>
<proteinExistence type="predicted"/>
<gene>
    <name evidence="1" type="ORF">O4220_17850</name>
</gene>
<evidence type="ECO:0000313" key="2">
    <source>
        <dbReference type="Proteomes" id="UP001081071"/>
    </source>
</evidence>
<name>A0ABT4MKV1_9NOCA</name>
<organism evidence="1 2">
    <name type="scientific">Rhodococcus ruber</name>
    <dbReference type="NCBI Taxonomy" id="1830"/>
    <lineage>
        <taxon>Bacteria</taxon>
        <taxon>Bacillati</taxon>
        <taxon>Actinomycetota</taxon>
        <taxon>Actinomycetes</taxon>
        <taxon>Mycobacteriales</taxon>
        <taxon>Nocardiaceae</taxon>
        <taxon>Rhodococcus</taxon>
    </lineage>
</organism>
<sequence length="138" mass="15470">MTKNHSEKRAARAYAQLHSLPYRQALTSMRGARADRASLSPFAQRLLIEAVEGCGIRHWARVEEWDGVARAAITDLGGERFVLTVDSVLIVLREHLDNNPTLQPNDIDSYFADETVQSILFGGIIYRLELHRGRGLVA</sequence>